<keyword evidence="1" id="KW-0175">Coiled coil</keyword>
<gene>
    <name evidence="3" type="ORF">PECAL_6P16810</name>
</gene>
<organism evidence="3 4">
    <name type="scientific">Pelagomonas calceolata</name>
    <dbReference type="NCBI Taxonomy" id="35677"/>
    <lineage>
        <taxon>Eukaryota</taxon>
        <taxon>Sar</taxon>
        <taxon>Stramenopiles</taxon>
        <taxon>Ochrophyta</taxon>
        <taxon>Pelagophyceae</taxon>
        <taxon>Pelagomonadales</taxon>
        <taxon>Pelagomonadaceae</taxon>
        <taxon>Pelagomonas</taxon>
    </lineage>
</organism>
<dbReference type="SMART" id="SM00015">
    <property type="entry name" value="IQ"/>
    <property type="match status" value="6"/>
</dbReference>
<dbReference type="AlphaFoldDB" id="A0A8J2WTB9"/>
<dbReference type="OrthoDB" id="190375at2759"/>
<protein>
    <submittedName>
        <fullName evidence="3">Uncharacterized protein</fullName>
    </submittedName>
</protein>
<proteinExistence type="predicted"/>
<keyword evidence="4" id="KW-1185">Reference proteome</keyword>
<accession>A0A8J2WTB9</accession>
<evidence type="ECO:0000256" key="2">
    <source>
        <dbReference type="SAM" id="MobiDB-lite"/>
    </source>
</evidence>
<reference evidence="3" key="1">
    <citation type="submission" date="2021-11" db="EMBL/GenBank/DDBJ databases">
        <authorList>
            <consortium name="Genoscope - CEA"/>
            <person name="William W."/>
        </authorList>
    </citation>
    <scope>NUCLEOTIDE SEQUENCE</scope>
</reference>
<feature type="compositionally biased region" description="Basic residues" evidence="2">
    <location>
        <begin position="767"/>
        <end position="778"/>
    </location>
</feature>
<dbReference type="Gene3D" id="1.20.5.190">
    <property type="match status" value="1"/>
</dbReference>
<dbReference type="InterPro" id="IPR000048">
    <property type="entry name" value="IQ_motif_EF-hand-BS"/>
</dbReference>
<comment type="caution">
    <text evidence="3">The sequence shown here is derived from an EMBL/GenBank/DDBJ whole genome shotgun (WGS) entry which is preliminary data.</text>
</comment>
<dbReference type="Proteomes" id="UP000789595">
    <property type="component" value="Unassembled WGS sequence"/>
</dbReference>
<feature type="region of interest" description="Disordered" evidence="2">
    <location>
        <begin position="134"/>
        <end position="160"/>
    </location>
</feature>
<evidence type="ECO:0000313" key="4">
    <source>
        <dbReference type="Proteomes" id="UP000789595"/>
    </source>
</evidence>
<evidence type="ECO:0000313" key="3">
    <source>
        <dbReference type="EMBL" id="CAH0380043.1"/>
    </source>
</evidence>
<sequence>MPTSLPRLTPARQSTVSTLGSLVSRARQAIQPPKAKTKREQQKEELFSHYVLNKDPEASKYMPYDEVAYPSLVRKARDVGELQESAPQELEHLYFAGHLDYLRRTEQKRVQASFKPFLAPPGGRMLPGAALEMRKHSERQRSVARREAAQQKRDNERDFLGFRKKPHLLRQSKPETTELSDLGKSLSEHEELRLRHLASSLLFDDKKQNPYERANRSLRRAIRKRKPRRVVASLSVAHVGDAVDRYREEARAQRVIGRAFRIFVKRRRLERRLEQNRVVVSLQAAMRGVIARKLVAVWYRKLVIVTIKWQARIRRALCQLHLKRRWIHERRLYVVIHSAVRMFLGKCRVRRRRFDTCARHIQSLWRGSRARCVADRTWLESVVIPIQKQARGMRSRSRYAKIREEVYAATLRISRCYRGYSGRRDRNKALYERESGDLRDLLALLGSEAQAMQDRAKRTEKRITKKNLRAKRDAAKDRVDSLADEVITMEARYLLLIQEKERLTPRAISGGYRDEMDANISEYRQIVTKLKTELLFGALVDLRALEGEIRESELVVEQAQFFAEEANAARDEELRAIWRRESRMRHDAAALDKRRAIGDQKRAWRVKFFTASGKPKKRVPSNDPMAQAHTGVYCGGTANLLAFEDTEKHRIGSDEALEALDDKIRLQSWLNQVAQVEQLFEPLAEPLQRMHRAASDMNDVDGRDFTRVCMGEEEAPPPVVVEAPVVESTALAVVPGSPADESYDFFGDASRPESPARIAWEPPPSSRPKRVYMPKRRTRRPPVSRVPWSLLDELDAEKEKFAMQQVGDTFKDRFEAADAKKKRVRQRFVE</sequence>
<dbReference type="PROSITE" id="PS50096">
    <property type="entry name" value="IQ"/>
    <property type="match status" value="3"/>
</dbReference>
<feature type="coiled-coil region" evidence="1">
    <location>
        <begin position="442"/>
        <end position="533"/>
    </location>
</feature>
<name>A0A8J2WTB9_9STRA</name>
<evidence type="ECO:0000256" key="1">
    <source>
        <dbReference type="SAM" id="Coils"/>
    </source>
</evidence>
<dbReference type="EMBL" id="CAKKNE010000006">
    <property type="protein sequence ID" value="CAH0380043.1"/>
    <property type="molecule type" value="Genomic_DNA"/>
</dbReference>
<feature type="region of interest" description="Disordered" evidence="2">
    <location>
        <begin position="753"/>
        <end position="778"/>
    </location>
</feature>